<name>A0ACB7WY93_9ERIC</name>
<dbReference type="Proteomes" id="UP000828048">
    <property type="component" value="Chromosome 2"/>
</dbReference>
<dbReference type="EMBL" id="CM037152">
    <property type="protein sequence ID" value="KAH7833476.1"/>
    <property type="molecule type" value="Genomic_DNA"/>
</dbReference>
<accession>A0ACB7WY93</accession>
<proteinExistence type="predicted"/>
<gene>
    <name evidence="1" type="ORF">Vadar_006722</name>
</gene>
<sequence length="918" mass="104442">MALSFLPVVLQNLNSLIQSEVGLLWGVDKEMKKLSSTLSTIEAVLEDAEQKQLQDKAIQDWLRKLKGVAYDLDDILDDCATEALRWKTKGETSSSLTKVSTSLLHPFENIKFRHTIGNRMKEITEDVIAIAEERKFHLREEVVGKRDEFANSRETCSFLDLPEVYGRDEDKQKIVKVLVEDICDRDEVSVYPIVGKSEMEDIGDHIWNELHWRSFFQNVEKHLSGIILFKMHDLIHDLAQSVMGDECQRMEHESSSCIPKQRIYHVSLLGGTMETIVFPKSLQSVESLRSILLQYREPFSSTSDDSDQFSYDFRKLCLLRAFDATGAKMFQLSSLIGNLKHLRFLNLSYTHIQTLPKSICSLLNLQTLNLNGCYKLRRLPKNLKYLRSLRHLYLKWCTGIQKMPPKLGQLTLLKTLSLFCVGKSVDQRLAELQCLDLGGELCIKHLERVRNSMDAEEANLVRKQNLRIIELHWSCNRDWESQVNIEQLLEALRPHQNVEKLFIHHYKGSHFPLWMRDSTLKNLVSIRLVECRNCLTLPPFGQLPSLQYLDITGMDYVEYIDDDFPGGGPVRGFPSLEQLSISDLPNLKGLSRKEGRDLLPRLGKISIENCPKLTLPCLSSSGTLTVVIWRANNSNVMLSSISNLNRLTSLTVRYNDDAISFPEEMLQNLTSLESLEIYGFSKLKLLPSNLSSLISLKSMEIEECHELESLPEHGLRSLKSLKHLEISHCNSLSSLSESFGHLTALEVLDVRGCPKLVAIPESIKHLGSLRHLTLHGRPSSWSLGEVLICEELKTLPESLQHVTSLQSLSISDYPELTSLPEWLGNLSSLQSLSIDYCPKIQSLPQSIQSLTKLKTLWLWGCGPELARRCQRGNGEDWYKIAHVPEVDVAQYHVDPPAKPKAFSCCMIKSMPEEPDSDE</sequence>
<keyword evidence="2" id="KW-1185">Reference proteome</keyword>
<comment type="caution">
    <text evidence="1">The sequence shown here is derived from an EMBL/GenBank/DDBJ whole genome shotgun (WGS) entry which is preliminary data.</text>
</comment>
<evidence type="ECO:0000313" key="2">
    <source>
        <dbReference type="Proteomes" id="UP000828048"/>
    </source>
</evidence>
<evidence type="ECO:0000313" key="1">
    <source>
        <dbReference type="EMBL" id="KAH7833476.1"/>
    </source>
</evidence>
<reference evidence="1 2" key="1">
    <citation type="journal article" date="2021" name="Hortic Res">
        <title>High-quality reference genome and annotation aids understanding of berry development for evergreen blueberry (Vaccinium darrowii).</title>
        <authorList>
            <person name="Yu J."/>
            <person name="Hulse-Kemp A.M."/>
            <person name="Babiker E."/>
            <person name="Staton M."/>
        </authorList>
    </citation>
    <scope>NUCLEOTIDE SEQUENCE [LARGE SCALE GENOMIC DNA]</scope>
    <source>
        <strain evidence="2">cv. NJ 8807/NJ 8810</strain>
        <tissue evidence="1">Young leaf</tissue>
    </source>
</reference>
<protein>
    <submittedName>
        <fullName evidence="1">Uncharacterized protein</fullName>
    </submittedName>
</protein>
<organism evidence="1 2">
    <name type="scientific">Vaccinium darrowii</name>
    <dbReference type="NCBI Taxonomy" id="229202"/>
    <lineage>
        <taxon>Eukaryota</taxon>
        <taxon>Viridiplantae</taxon>
        <taxon>Streptophyta</taxon>
        <taxon>Embryophyta</taxon>
        <taxon>Tracheophyta</taxon>
        <taxon>Spermatophyta</taxon>
        <taxon>Magnoliopsida</taxon>
        <taxon>eudicotyledons</taxon>
        <taxon>Gunneridae</taxon>
        <taxon>Pentapetalae</taxon>
        <taxon>asterids</taxon>
        <taxon>Ericales</taxon>
        <taxon>Ericaceae</taxon>
        <taxon>Vaccinioideae</taxon>
        <taxon>Vaccinieae</taxon>
        <taxon>Vaccinium</taxon>
    </lineage>
</organism>